<reference evidence="1" key="1">
    <citation type="submission" date="2022-03" db="EMBL/GenBank/DDBJ databases">
        <title>Genomic analyses of argali, domestic sheep and their hybrids provide insights into chromosomal evolution, heterosis and genetic basis of agronomic traits.</title>
        <authorList>
            <person name="Li M."/>
        </authorList>
    </citation>
    <scope>NUCLEOTIDE SEQUENCE</scope>
    <source>
        <strain evidence="1">F1 hybrid</strain>
    </source>
</reference>
<evidence type="ECO:0000313" key="2">
    <source>
        <dbReference type="Proteomes" id="UP001057279"/>
    </source>
</evidence>
<evidence type="ECO:0000313" key="1">
    <source>
        <dbReference type="EMBL" id="KAI4563775.1"/>
    </source>
</evidence>
<dbReference type="EMBL" id="CM043045">
    <property type="protein sequence ID" value="KAI4563775.1"/>
    <property type="molecule type" value="Genomic_DNA"/>
</dbReference>
<gene>
    <name evidence="1" type="ORF">MJG53_016349</name>
</gene>
<keyword evidence="2" id="KW-1185">Reference proteome</keyword>
<dbReference type="Proteomes" id="UP001057279">
    <property type="component" value="Linkage Group LG20"/>
</dbReference>
<comment type="caution">
    <text evidence="1">The sequence shown here is derived from an EMBL/GenBank/DDBJ whole genome shotgun (WGS) entry which is preliminary data.</text>
</comment>
<protein>
    <submittedName>
        <fullName evidence="1">Uncharacterized protein</fullName>
    </submittedName>
</protein>
<name>A0ACB9UBJ3_9CETA</name>
<proteinExistence type="predicted"/>
<accession>A0ACB9UBJ3</accession>
<organism evidence="1 2">
    <name type="scientific">Ovis ammon polii x Ovis aries</name>
    <dbReference type="NCBI Taxonomy" id="2918886"/>
    <lineage>
        <taxon>Eukaryota</taxon>
        <taxon>Metazoa</taxon>
        <taxon>Chordata</taxon>
        <taxon>Craniata</taxon>
        <taxon>Vertebrata</taxon>
        <taxon>Euteleostomi</taxon>
        <taxon>Mammalia</taxon>
        <taxon>Eutheria</taxon>
        <taxon>Laurasiatheria</taxon>
        <taxon>Artiodactyla</taxon>
        <taxon>Ruminantia</taxon>
        <taxon>Pecora</taxon>
        <taxon>Bovidae</taxon>
        <taxon>Caprinae</taxon>
        <taxon>Ovis</taxon>
    </lineage>
</organism>
<sequence length="142" mass="15772">MLMELTVLIQFPAVLPKDPEVYTLKPQSEEKSVRLSIASNSSVGGIHMPISKQCVPVSSEALYFLSRFGKPYSIDVTSTELLLHTDDMNSDLLIHVIRGLNFLGYSKLNPAYKASFLAPSPTWQGWRLPVPVNADLLQISKL</sequence>